<name>A9WM85_RENSM</name>
<dbReference type="HOGENOM" id="CLU_114398_0_0_11"/>
<evidence type="ECO:0000313" key="3">
    <source>
        <dbReference type="Proteomes" id="UP000002007"/>
    </source>
</evidence>
<dbReference type="Proteomes" id="UP000002007">
    <property type="component" value="Chromosome"/>
</dbReference>
<protein>
    <submittedName>
        <fullName evidence="2">Hypothetical membrane protein</fullName>
    </submittedName>
</protein>
<reference evidence="3" key="1">
    <citation type="journal article" date="2008" name="J. Bacteriol.">
        <title>Genome sequence of the fish pathogen Renibacterium salmoninarum suggests reductive evolution away from an environmental Arthrobacter ancestor.</title>
        <authorList>
            <person name="Wiens G.D."/>
            <person name="Rockey D.D."/>
            <person name="Wu Z."/>
            <person name="Chang J."/>
            <person name="Levy R."/>
            <person name="Crane S."/>
            <person name="Chen D.S."/>
            <person name="Capri G.R."/>
            <person name="Burnett J.R."/>
            <person name="Sudheesh P.S."/>
            <person name="Schipma M.J."/>
            <person name="Burd H."/>
            <person name="Bhattacharyya A."/>
            <person name="Rhodes L.D."/>
            <person name="Kaul R."/>
            <person name="Strom M.S."/>
        </authorList>
    </citation>
    <scope>NUCLEOTIDE SEQUENCE [LARGE SCALE GENOMIC DNA]</scope>
    <source>
        <strain evidence="3">ATCC 33209 / DSM 20767 / JCM 11484 / NBRC 15589 / NCIMB 2235</strain>
    </source>
</reference>
<dbReference type="STRING" id="288705.RSal33209_0467"/>
<feature type="transmembrane region" description="Helical" evidence="1">
    <location>
        <begin position="81"/>
        <end position="103"/>
    </location>
</feature>
<evidence type="ECO:0000256" key="1">
    <source>
        <dbReference type="SAM" id="Phobius"/>
    </source>
</evidence>
<accession>A9WM85</accession>
<proteinExistence type="predicted"/>
<dbReference type="EMBL" id="CP000910">
    <property type="protein sequence ID" value="ABY22217.1"/>
    <property type="molecule type" value="Genomic_DNA"/>
</dbReference>
<keyword evidence="1" id="KW-1133">Transmembrane helix</keyword>
<dbReference type="RefSeq" id="WP_012243921.1">
    <property type="nucleotide sequence ID" value="NC_010168.1"/>
</dbReference>
<keyword evidence="1" id="KW-0472">Membrane</keyword>
<dbReference type="AlphaFoldDB" id="A9WM85"/>
<dbReference type="eggNOG" id="ENOG50345PG">
    <property type="taxonomic scope" value="Bacteria"/>
</dbReference>
<sequence length="204" mass="21384">MSAQSANSTILNTPAPSTRRIVRRETHRSRATSSVIFAIVLILVLLWQGTEIVFQLLNRNALLASPDVIASWVAELPNQTLPAGLIAAGAGLAIIGLLVLIIASGSGRKARRVFESDRAAVVVDDSVVAEALARTASTAASVQPQQVFASVHGRKATMDIRPTSGVPVNSEAVQTQLDAEIASWKLAKSFTAKVTINPQGAVGA</sequence>
<feature type="transmembrane region" description="Helical" evidence="1">
    <location>
        <begin position="29"/>
        <end position="47"/>
    </location>
</feature>
<evidence type="ECO:0000313" key="2">
    <source>
        <dbReference type="EMBL" id="ABY22217.1"/>
    </source>
</evidence>
<gene>
    <name evidence="2" type="ordered locus">RSal33209_0467</name>
</gene>
<keyword evidence="3" id="KW-1185">Reference proteome</keyword>
<dbReference type="KEGG" id="rsa:RSal33209_0467"/>
<keyword evidence="1" id="KW-0812">Transmembrane</keyword>
<organism evidence="2 3">
    <name type="scientific">Renibacterium salmoninarum (strain ATCC 33209 / DSM 20767 / JCM 11484 / NBRC 15589 / NCIMB 2235)</name>
    <dbReference type="NCBI Taxonomy" id="288705"/>
    <lineage>
        <taxon>Bacteria</taxon>
        <taxon>Bacillati</taxon>
        <taxon>Actinomycetota</taxon>
        <taxon>Actinomycetes</taxon>
        <taxon>Micrococcales</taxon>
        <taxon>Micrococcaceae</taxon>
        <taxon>Renibacterium</taxon>
    </lineage>
</organism>